<gene>
    <name evidence="9" type="primary">LOC115828284</name>
</gene>
<comment type="subcellular location">
    <subcellularLocation>
        <location evidence="1">Cytoplasm</location>
        <location evidence="1">Cytoskeleton</location>
        <location evidence="1">Cilium basal body</location>
    </subcellularLocation>
</comment>
<dbReference type="GeneID" id="115828284"/>
<organism evidence="8 9">
    <name type="scientific">Chanos chanos</name>
    <name type="common">Milkfish</name>
    <name type="synonym">Mugil chanos</name>
    <dbReference type="NCBI Taxonomy" id="29144"/>
    <lineage>
        <taxon>Eukaryota</taxon>
        <taxon>Metazoa</taxon>
        <taxon>Chordata</taxon>
        <taxon>Craniata</taxon>
        <taxon>Vertebrata</taxon>
        <taxon>Euteleostomi</taxon>
        <taxon>Actinopterygii</taxon>
        <taxon>Neopterygii</taxon>
        <taxon>Teleostei</taxon>
        <taxon>Ostariophysi</taxon>
        <taxon>Gonorynchiformes</taxon>
        <taxon>Chanidae</taxon>
        <taxon>Chanos</taxon>
    </lineage>
</organism>
<proteinExistence type="inferred from homology"/>
<evidence type="ECO:0000256" key="4">
    <source>
        <dbReference type="ARBA" id="ARBA00022490"/>
    </source>
</evidence>
<comment type="similarity">
    <text evidence="2">Belongs to the IFT46 family.</text>
</comment>
<evidence type="ECO:0000256" key="1">
    <source>
        <dbReference type="ARBA" id="ARBA00004120"/>
    </source>
</evidence>
<accession>A0A6J2WUY4</accession>
<dbReference type="GO" id="GO:0031514">
    <property type="term" value="C:motile cilium"/>
    <property type="evidence" value="ECO:0007669"/>
    <property type="project" value="TreeGrafter"/>
</dbReference>
<dbReference type="GO" id="GO:0042073">
    <property type="term" value="P:intraciliary transport"/>
    <property type="evidence" value="ECO:0007669"/>
    <property type="project" value="InterPro"/>
</dbReference>
<keyword evidence="5" id="KW-0969">Cilium</keyword>
<dbReference type="InterPro" id="IPR022088">
    <property type="entry name" value="Intraflagellar_transp_cmplxB"/>
</dbReference>
<keyword evidence="6" id="KW-0206">Cytoskeleton</keyword>
<dbReference type="PANTHER" id="PTHR13376:SF0">
    <property type="entry name" value="INTRAFLAGELLAR TRANSPORT PROTEIN 46 HOMOLOG"/>
    <property type="match status" value="1"/>
</dbReference>
<dbReference type="OrthoDB" id="2119217at2759"/>
<evidence type="ECO:0000313" key="8">
    <source>
        <dbReference type="Proteomes" id="UP000504632"/>
    </source>
</evidence>
<dbReference type="PANTHER" id="PTHR13376">
    <property type="entry name" value="INTRAFLAGELLAR TRANSPORT PROTEIN 46 HOMOLOG"/>
    <property type="match status" value="1"/>
</dbReference>
<protein>
    <recommendedName>
        <fullName evidence="3">Intraflagellar transport protein 46 homolog</fullName>
    </recommendedName>
</protein>
<name>A0A6J2WUY4_CHACN</name>
<dbReference type="Pfam" id="PF12317">
    <property type="entry name" value="IFT46_B_C"/>
    <property type="match status" value="1"/>
</dbReference>
<keyword evidence="7" id="KW-0966">Cell projection</keyword>
<reference evidence="9" key="1">
    <citation type="submission" date="2025-08" db="UniProtKB">
        <authorList>
            <consortium name="RefSeq"/>
        </authorList>
    </citation>
    <scope>IDENTIFICATION</scope>
</reference>
<dbReference type="GO" id="GO:0030992">
    <property type="term" value="C:intraciliary transport particle B"/>
    <property type="evidence" value="ECO:0007669"/>
    <property type="project" value="TreeGrafter"/>
</dbReference>
<evidence type="ECO:0000256" key="5">
    <source>
        <dbReference type="ARBA" id="ARBA00023069"/>
    </source>
</evidence>
<dbReference type="Proteomes" id="UP000504632">
    <property type="component" value="Chromosome 15"/>
</dbReference>
<keyword evidence="8" id="KW-1185">Reference proteome</keyword>
<evidence type="ECO:0000313" key="9">
    <source>
        <dbReference type="RefSeq" id="XP_030648100.1"/>
    </source>
</evidence>
<dbReference type="InParanoid" id="A0A6J2WUY4"/>
<keyword evidence="4" id="KW-0963">Cytoplasm</keyword>
<sequence length="293" mass="33359">MVDLLVFLLVNQQEPATLQMQCTYTEFLPPNYVAQAGLIEDFGCSTSGTELEATEATHVTFKAIRPPCTLAYDPYNYEHPVSAEIKELFQCITQYTPQTVALDHKLIPSHYIAIQKVVSYHQVPQPDGKLDNLGLLVLDEPSTKQSDPTVLSLWLSENSKQHNVSQNMHTHTHTRIQTRNMLAQIQSVENPEKDPKVTENWIESISELHHSKPPATVHYTRRVLMPDVDTLMQDWPPEFEELRGKEEPVTLQLQYVYTDFLPPRFVSQSGLIEDFGYSTIGPEPEPTQESQIT</sequence>
<dbReference type="AlphaFoldDB" id="A0A6J2WUY4"/>
<dbReference type="GO" id="GO:0060271">
    <property type="term" value="P:cilium assembly"/>
    <property type="evidence" value="ECO:0007669"/>
    <property type="project" value="TreeGrafter"/>
</dbReference>
<dbReference type="GO" id="GO:0005815">
    <property type="term" value="C:microtubule organizing center"/>
    <property type="evidence" value="ECO:0007669"/>
    <property type="project" value="TreeGrafter"/>
</dbReference>
<evidence type="ECO:0000256" key="3">
    <source>
        <dbReference type="ARBA" id="ARBA00017206"/>
    </source>
</evidence>
<evidence type="ECO:0000256" key="7">
    <source>
        <dbReference type="ARBA" id="ARBA00023273"/>
    </source>
</evidence>
<dbReference type="RefSeq" id="XP_030648100.1">
    <property type="nucleotide sequence ID" value="XM_030792240.1"/>
</dbReference>
<evidence type="ECO:0000256" key="2">
    <source>
        <dbReference type="ARBA" id="ARBA00007700"/>
    </source>
</evidence>
<evidence type="ECO:0000256" key="6">
    <source>
        <dbReference type="ARBA" id="ARBA00023212"/>
    </source>
</evidence>